<evidence type="ECO:0000256" key="1">
    <source>
        <dbReference type="PROSITE-ProRule" id="PRU00182"/>
    </source>
</evidence>
<evidence type="ECO:0000313" key="3">
    <source>
        <dbReference type="Proteomes" id="UP000494363"/>
    </source>
</evidence>
<accession>A0A6J5F1Z1</accession>
<name>A0A6J5F1Z1_9BURK</name>
<protein>
    <submittedName>
        <fullName evidence="2">Uncharacterized protein</fullName>
    </submittedName>
</protein>
<dbReference type="RefSeq" id="WP_175232356.1">
    <property type="nucleotide sequence ID" value="NZ_CADIKH010000064.1"/>
</dbReference>
<dbReference type="PROSITE" id="PS50889">
    <property type="entry name" value="S4"/>
    <property type="match status" value="1"/>
</dbReference>
<gene>
    <name evidence="2" type="ORF">LMG29542_06995</name>
</gene>
<dbReference type="EMBL" id="CADIKH010000064">
    <property type="protein sequence ID" value="CAB3772850.1"/>
    <property type="molecule type" value="Genomic_DNA"/>
</dbReference>
<dbReference type="GO" id="GO:0003723">
    <property type="term" value="F:RNA binding"/>
    <property type="evidence" value="ECO:0007669"/>
    <property type="project" value="UniProtKB-KW"/>
</dbReference>
<reference evidence="2 3" key="1">
    <citation type="submission" date="2020-04" db="EMBL/GenBank/DDBJ databases">
        <authorList>
            <person name="De Canck E."/>
        </authorList>
    </citation>
    <scope>NUCLEOTIDE SEQUENCE [LARGE SCALE GENOMIC DNA]</scope>
    <source>
        <strain evidence="2 3">LMG 29542</strain>
    </source>
</reference>
<dbReference type="Proteomes" id="UP000494363">
    <property type="component" value="Unassembled WGS sequence"/>
</dbReference>
<keyword evidence="3" id="KW-1185">Reference proteome</keyword>
<proteinExistence type="predicted"/>
<keyword evidence="1" id="KW-0694">RNA-binding</keyword>
<organism evidence="2 3">
    <name type="scientific">Paraburkholderia humisilvae</name>
    <dbReference type="NCBI Taxonomy" id="627669"/>
    <lineage>
        <taxon>Bacteria</taxon>
        <taxon>Pseudomonadati</taxon>
        <taxon>Pseudomonadota</taxon>
        <taxon>Betaproteobacteria</taxon>
        <taxon>Burkholderiales</taxon>
        <taxon>Burkholderiaceae</taxon>
        <taxon>Paraburkholderia</taxon>
    </lineage>
</organism>
<evidence type="ECO:0000313" key="2">
    <source>
        <dbReference type="EMBL" id="CAB3772850.1"/>
    </source>
</evidence>
<dbReference type="AlphaFoldDB" id="A0A6J5F1Z1"/>
<sequence length="104" mass="11732">MSQHRSADGLLPDAILKIMKPAGIYTIQHLAKQLSPDLPPNAEIRAAVNKLIAEGKVQVSGFFMRNATYRLTVDEVVEGRREELTEYAESLRRSVELANLTRRR</sequence>